<dbReference type="GO" id="GO:0043590">
    <property type="term" value="C:bacterial nucleoid"/>
    <property type="evidence" value="ECO:0007669"/>
    <property type="project" value="TreeGrafter"/>
</dbReference>
<dbReference type="PANTHER" id="PTHR33991:SF1">
    <property type="entry name" value="DNA REPAIR PROTEIN RECO"/>
    <property type="match status" value="1"/>
</dbReference>
<evidence type="ECO:0000313" key="11">
    <source>
        <dbReference type="Proteomes" id="UP000280819"/>
    </source>
</evidence>
<comment type="similarity">
    <text evidence="2 8">Belongs to the RecO family.</text>
</comment>
<dbReference type="Proteomes" id="UP000280819">
    <property type="component" value="Unassembled WGS sequence"/>
</dbReference>
<dbReference type="RefSeq" id="WP_124841841.1">
    <property type="nucleotide sequence ID" value="NZ_RQZG01000001.1"/>
</dbReference>
<dbReference type="EMBL" id="RQZG01000001">
    <property type="protein sequence ID" value="RRD07091.1"/>
    <property type="molecule type" value="Genomic_DNA"/>
</dbReference>
<accession>A0A3P1TCB8</accession>
<dbReference type="Gene3D" id="1.20.1440.120">
    <property type="entry name" value="Recombination protein O, C-terminal domain"/>
    <property type="match status" value="1"/>
</dbReference>
<proteinExistence type="inferred from homology"/>
<gene>
    <name evidence="8 10" type="primary">recO</name>
    <name evidence="10" type="ORF">EII34_00945</name>
</gene>
<comment type="function">
    <text evidence="1 8">Involved in DNA repair and RecF pathway recombination.</text>
</comment>
<comment type="caution">
    <text evidence="10">The sequence shown here is derived from an EMBL/GenBank/DDBJ whole genome shotgun (WGS) entry which is preliminary data.</text>
</comment>
<keyword evidence="5 8" id="KW-0233">DNA recombination</keyword>
<dbReference type="Pfam" id="PF02565">
    <property type="entry name" value="RecO_C"/>
    <property type="match status" value="1"/>
</dbReference>
<evidence type="ECO:0000259" key="9">
    <source>
        <dbReference type="Pfam" id="PF11967"/>
    </source>
</evidence>
<sequence length="242" mass="25983">MRTYRTEAVVLHTWKLGEADRIISLFTREHGKIRAVAKGVRRTGSKFGARLEPFGHVDVQLAEGRGSLETVTQVESLHPPMLGSDYDLFCAAEVLVEAADRIVAEDRSPSLTQYRLLLGALIALGRGQLPATAVVDSYLLRALAAAGWATTVEACVQCGRTGELRWFSPQLGGAVCPDCRPQGSASASPELLALIGALLAGDWDHVRATEPGLRSRAHGIVGAFAAWNLDRSLRSLPFLEGG</sequence>
<keyword evidence="4 8" id="KW-0227">DNA damage</keyword>
<evidence type="ECO:0000256" key="1">
    <source>
        <dbReference type="ARBA" id="ARBA00003065"/>
    </source>
</evidence>
<dbReference type="HAMAP" id="MF_00201">
    <property type="entry name" value="RecO"/>
    <property type="match status" value="1"/>
</dbReference>
<evidence type="ECO:0000256" key="7">
    <source>
        <dbReference type="ARBA" id="ARBA00033409"/>
    </source>
</evidence>
<feature type="domain" description="DNA replication/recombination mediator RecO N-terminal" evidence="9">
    <location>
        <begin position="1"/>
        <end position="79"/>
    </location>
</feature>
<keyword evidence="6 8" id="KW-0234">DNA repair</keyword>
<evidence type="ECO:0000256" key="2">
    <source>
        <dbReference type="ARBA" id="ARBA00007452"/>
    </source>
</evidence>
<dbReference type="AlphaFoldDB" id="A0A3P1TCB8"/>
<dbReference type="Pfam" id="PF11967">
    <property type="entry name" value="RecO_N"/>
    <property type="match status" value="1"/>
</dbReference>
<dbReference type="InterPro" id="IPR042242">
    <property type="entry name" value="RecO_C"/>
</dbReference>
<evidence type="ECO:0000256" key="4">
    <source>
        <dbReference type="ARBA" id="ARBA00022763"/>
    </source>
</evidence>
<evidence type="ECO:0000256" key="3">
    <source>
        <dbReference type="ARBA" id="ARBA00021310"/>
    </source>
</evidence>
<name>A0A3P1TCB8_9ACTN</name>
<dbReference type="GO" id="GO:0006302">
    <property type="term" value="P:double-strand break repair"/>
    <property type="evidence" value="ECO:0007669"/>
    <property type="project" value="TreeGrafter"/>
</dbReference>
<dbReference type="InterPro" id="IPR012340">
    <property type="entry name" value="NA-bd_OB-fold"/>
</dbReference>
<reference evidence="10 11" key="1">
    <citation type="submission" date="2018-11" db="EMBL/GenBank/DDBJ databases">
        <title>Genomes From Bacteria Associated with the Canine Oral Cavity: a Test Case for Automated Genome-Based Taxonomic Assignment.</title>
        <authorList>
            <person name="Coil D.A."/>
            <person name="Jospin G."/>
            <person name="Darling A.E."/>
            <person name="Wallis C."/>
            <person name="Davis I.J."/>
            <person name="Harris S."/>
            <person name="Eisen J.A."/>
            <person name="Holcombe L.J."/>
            <person name="O'Flynn C."/>
        </authorList>
    </citation>
    <scope>NUCLEOTIDE SEQUENCE [LARGE SCALE GENOMIC DNA]</scope>
    <source>
        <strain evidence="10 11">OH887_COT-365</strain>
    </source>
</reference>
<dbReference type="Gene3D" id="2.40.50.140">
    <property type="entry name" value="Nucleic acid-binding proteins"/>
    <property type="match status" value="1"/>
</dbReference>
<dbReference type="InterPro" id="IPR003717">
    <property type="entry name" value="RecO"/>
</dbReference>
<evidence type="ECO:0000256" key="6">
    <source>
        <dbReference type="ARBA" id="ARBA00023204"/>
    </source>
</evidence>
<evidence type="ECO:0000313" key="10">
    <source>
        <dbReference type="EMBL" id="RRD07091.1"/>
    </source>
</evidence>
<dbReference type="GO" id="GO:0006310">
    <property type="term" value="P:DNA recombination"/>
    <property type="evidence" value="ECO:0007669"/>
    <property type="project" value="UniProtKB-UniRule"/>
</dbReference>
<organism evidence="10 11">
    <name type="scientific">Arachnia propionica</name>
    <dbReference type="NCBI Taxonomy" id="1750"/>
    <lineage>
        <taxon>Bacteria</taxon>
        <taxon>Bacillati</taxon>
        <taxon>Actinomycetota</taxon>
        <taxon>Actinomycetes</taxon>
        <taxon>Propionibacteriales</taxon>
        <taxon>Propionibacteriaceae</taxon>
        <taxon>Arachnia</taxon>
    </lineage>
</organism>
<dbReference type="NCBIfam" id="TIGR00613">
    <property type="entry name" value="reco"/>
    <property type="match status" value="1"/>
</dbReference>
<evidence type="ECO:0000256" key="8">
    <source>
        <dbReference type="HAMAP-Rule" id="MF_00201"/>
    </source>
</evidence>
<dbReference type="InterPro" id="IPR022572">
    <property type="entry name" value="DNA_rep/recomb_RecO_N"/>
</dbReference>
<evidence type="ECO:0000256" key="5">
    <source>
        <dbReference type="ARBA" id="ARBA00023172"/>
    </source>
</evidence>
<dbReference type="SUPFAM" id="SSF50249">
    <property type="entry name" value="Nucleic acid-binding proteins"/>
    <property type="match status" value="1"/>
</dbReference>
<protein>
    <recommendedName>
        <fullName evidence="3 8">DNA repair protein RecO</fullName>
    </recommendedName>
    <alternativeName>
        <fullName evidence="7 8">Recombination protein O</fullName>
    </alternativeName>
</protein>
<dbReference type="SUPFAM" id="SSF57863">
    <property type="entry name" value="ArfGap/RecO-like zinc finger"/>
    <property type="match status" value="1"/>
</dbReference>
<dbReference type="InterPro" id="IPR037278">
    <property type="entry name" value="ARFGAP/RecO"/>
</dbReference>
<dbReference type="OrthoDB" id="9812244at2"/>
<dbReference type="PANTHER" id="PTHR33991">
    <property type="entry name" value="DNA REPAIR PROTEIN RECO"/>
    <property type="match status" value="1"/>
</dbReference>